<keyword evidence="3" id="KW-0808">Transferase</keyword>
<keyword evidence="5" id="KW-0460">Magnesium</keyword>
<keyword evidence="4" id="KW-0479">Metal-binding</keyword>
<evidence type="ECO:0000313" key="7">
    <source>
        <dbReference type="Proteomes" id="UP000593564"/>
    </source>
</evidence>
<comment type="caution">
    <text evidence="6">The sequence shown here is derived from an EMBL/GenBank/DDBJ whole genome shotgun (WGS) entry which is preliminary data.</text>
</comment>
<dbReference type="Gene3D" id="3.40.50.150">
    <property type="entry name" value="Vaccinia Virus protein VP39"/>
    <property type="match status" value="1"/>
</dbReference>
<dbReference type="InterPro" id="IPR042086">
    <property type="entry name" value="MeTrfase_capping"/>
</dbReference>
<dbReference type="GO" id="GO:0032259">
    <property type="term" value="P:methylation"/>
    <property type="evidence" value="ECO:0007669"/>
    <property type="project" value="UniProtKB-KW"/>
</dbReference>
<dbReference type="EMBL" id="JACBKZ010000001">
    <property type="protein sequence ID" value="KAF5960753.1"/>
    <property type="molecule type" value="Genomic_DNA"/>
</dbReference>
<dbReference type="InterPro" id="IPR005299">
    <property type="entry name" value="MeTrfase_7"/>
</dbReference>
<protein>
    <submittedName>
        <fullName evidence="6">Uncharacterized protein</fullName>
    </submittedName>
</protein>
<dbReference type="PANTHER" id="PTHR31009">
    <property type="entry name" value="S-ADENOSYL-L-METHIONINE:CARBOXYL METHYLTRANSFERASE FAMILY PROTEIN"/>
    <property type="match status" value="1"/>
</dbReference>
<dbReference type="Proteomes" id="UP000593564">
    <property type="component" value="Unassembled WGS sequence"/>
</dbReference>
<reference evidence="6 7" key="2">
    <citation type="submission" date="2020-07" db="EMBL/GenBank/DDBJ databases">
        <title>Genome assembly of wild tea tree DASZ reveals pedigree and selection history of tea varieties.</title>
        <authorList>
            <person name="Zhang W."/>
        </authorList>
    </citation>
    <scope>NUCLEOTIDE SEQUENCE [LARGE SCALE GENOMIC DNA]</scope>
    <source>
        <strain evidence="7">cv. G240</strain>
        <tissue evidence="6">Leaf</tissue>
    </source>
</reference>
<accession>A0A7J7I6U8</accession>
<evidence type="ECO:0000256" key="1">
    <source>
        <dbReference type="ARBA" id="ARBA00007967"/>
    </source>
</evidence>
<dbReference type="SUPFAM" id="SSF53335">
    <property type="entry name" value="S-adenosyl-L-methionine-dependent methyltransferases"/>
    <property type="match status" value="1"/>
</dbReference>
<evidence type="ECO:0000256" key="5">
    <source>
        <dbReference type="ARBA" id="ARBA00022842"/>
    </source>
</evidence>
<reference evidence="7" key="1">
    <citation type="journal article" date="2020" name="Nat. Commun.">
        <title>Genome assembly of wild tea tree DASZ reveals pedigree and selection history of tea varieties.</title>
        <authorList>
            <person name="Zhang W."/>
            <person name="Zhang Y."/>
            <person name="Qiu H."/>
            <person name="Guo Y."/>
            <person name="Wan H."/>
            <person name="Zhang X."/>
            <person name="Scossa F."/>
            <person name="Alseekh S."/>
            <person name="Zhang Q."/>
            <person name="Wang P."/>
            <person name="Xu L."/>
            <person name="Schmidt M.H."/>
            <person name="Jia X."/>
            <person name="Li D."/>
            <person name="Zhu A."/>
            <person name="Guo F."/>
            <person name="Chen W."/>
            <person name="Ni D."/>
            <person name="Usadel B."/>
            <person name="Fernie A.R."/>
            <person name="Wen W."/>
        </authorList>
    </citation>
    <scope>NUCLEOTIDE SEQUENCE [LARGE SCALE GENOMIC DNA]</scope>
    <source>
        <strain evidence="7">cv. G240</strain>
    </source>
</reference>
<organism evidence="6 7">
    <name type="scientific">Camellia sinensis</name>
    <name type="common">Tea plant</name>
    <name type="synonym">Thea sinensis</name>
    <dbReference type="NCBI Taxonomy" id="4442"/>
    <lineage>
        <taxon>Eukaryota</taxon>
        <taxon>Viridiplantae</taxon>
        <taxon>Streptophyta</taxon>
        <taxon>Embryophyta</taxon>
        <taxon>Tracheophyta</taxon>
        <taxon>Spermatophyta</taxon>
        <taxon>Magnoliopsida</taxon>
        <taxon>eudicotyledons</taxon>
        <taxon>Gunneridae</taxon>
        <taxon>Pentapetalae</taxon>
        <taxon>asterids</taxon>
        <taxon>Ericales</taxon>
        <taxon>Theaceae</taxon>
        <taxon>Camellia</taxon>
    </lineage>
</organism>
<dbReference type="Gene3D" id="1.10.1200.270">
    <property type="entry name" value="Methyltransferase, alpha-helical capping domain"/>
    <property type="match status" value="1"/>
</dbReference>
<evidence type="ECO:0000256" key="3">
    <source>
        <dbReference type="ARBA" id="ARBA00022679"/>
    </source>
</evidence>
<dbReference type="AlphaFoldDB" id="A0A7J7I6U8"/>
<keyword evidence="7" id="KW-1185">Reference proteome</keyword>
<evidence type="ECO:0000313" key="6">
    <source>
        <dbReference type="EMBL" id="KAF5960753.1"/>
    </source>
</evidence>
<gene>
    <name evidence="6" type="ORF">HYC85_001962</name>
</gene>
<dbReference type="Pfam" id="PF03492">
    <property type="entry name" value="Methyltransf_7"/>
    <property type="match status" value="1"/>
</dbReference>
<sequence length="489" mass="54680">MLMEVKEALFMNRGEGESSYAQNSSFTLRPPKKVLQFRSSAAASAAGEYGQLSCTFQQRPQSVPLWSAPPQSLTKRNIISTTSNGWETATSVMTTFRHSSGLRRLLVGSGRHADGSASQTRFVRSQRCSLRLERPSCLTCWRSFVKPSLQKVASMTMPVLENAVETLFSKDFHLFQALNAADLGCATSPNTFTVISTIKRMMEKKCRELNCQTLELQVYLNDLPGNDFNTLFKGLLSKVVVGNKCEKVSCYVMGVPGSFHGRLFPRNSLHLVHSCYSAHWLSQAPKGLTSREGLPLNKGKIYISKRSPPVVREAYLSQFHDDFTMFLNARSQEVVPHGCMVLILPSRQSSDPSSMESCFTWELLAIAIAELVSQGLIDEDKLDTFNVPSYFPSLEEVKDIVERDGSFTIDHMEGFELDTLQMQENDKWIRGEKLAKAVRAFTEPIISNQFGHEIMDKLYDKFTHIVASDLEGKIPKSTSIVLVLSKIVG</sequence>
<evidence type="ECO:0000256" key="2">
    <source>
        <dbReference type="ARBA" id="ARBA00022603"/>
    </source>
</evidence>
<keyword evidence="2" id="KW-0489">Methyltransferase</keyword>
<dbReference type="GO" id="GO:0008168">
    <property type="term" value="F:methyltransferase activity"/>
    <property type="evidence" value="ECO:0007669"/>
    <property type="project" value="UniProtKB-KW"/>
</dbReference>
<proteinExistence type="inferred from homology"/>
<evidence type="ECO:0000256" key="4">
    <source>
        <dbReference type="ARBA" id="ARBA00022723"/>
    </source>
</evidence>
<dbReference type="InterPro" id="IPR029063">
    <property type="entry name" value="SAM-dependent_MTases_sf"/>
</dbReference>
<comment type="similarity">
    <text evidence="1">Belongs to the methyltransferase superfamily. Type-7 methyltransferase family.</text>
</comment>
<dbReference type="GO" id="GO:0046872">
    <property type="term" value="F:metal ion binding"/>
    <property type="evidence" value="ECO:0007669"/>
    <property type="project" value="UniProtKB-KW"/>
</dbReference>
<name>A0A7J7I6U8_CAMSI</name>